<reference evidence="4 5" key="1">
    <citation type="submission" date="2016-05" db="EMBL/GenBank/DDBJ databases">
        <title>A degradative enzymes factory behind the ericoid mycorrhizal symbiosis.</title>
        <authorList>
            <consortium name="DOE Joint Genome Institute"/>
            <person name="Martino E."/>
            <person name="Morin E."/>
            <person name="Grelet G."/>
            <person name="Kuo A."/>
            <person name="Kohler A."/>
            <person name="Daghino S."/>
            <person name="Barry K."/>
            <person name="Choi C."/>
            <person name="Cichocki N."/>
            <person name="Clum A."/>
            <person name="Copeland A."/>
            <person name="Hainaut M."/>
            <person name="Haridas S."/>
            <person name="Labutti K."/>
            <person name="Lindquist E."/>
            <person name="Lipzen A."/>
            <person name="Khouja H.-R."/>
            <person name="Murat C."/>
            <person name="Ohm R."/>
            <person name="Olson A."/>
            <person name="Spatafora J."/>
            <person name="Veneault-Fourrey C."/>
            <person name="Henrissat B."/>
            <person name="Grigoriev I."/>
            <person name="Martin F."/>
            <person name="Perotto S."/>
        </authorList>
    </citation>
    <scope>NUCLEOTIDE SEQUENCE [LARGE SCALE GENOMIC DNA]</scope>
    <source>
        <strain evidence="4 5">UAMH 7357</strain>
    </source>
</reference>
<dbReference type="InterPro" id="IPR056884">
    <property type="entry name" value="NPHP3-like_N"/>
</dbReference>
<dbReference type="OrthoDB" id="20872at2759"/>
<dbReference type="Pfam" id="PF13637">
    <property type="entry name" value="Ank_4"/>
    <property type="match status" value="1"/>
</dbReference>
<dbReference type="PROSITE" id="PS50088">
    <property type="entry name" value="ANK_REPEAT"/>
    <property type="match status" value="1"/>
</dbReference>
<accession>A0A2J6PV70</accession>
<dbReference type="SUPFAM" id="SSF52540">
    <property type="entry name" value="P-loop containing nucleoside triphosphate hydrolases"/>
    <property type="match status" value="1"/>
</dbReference>
<dbReference type="Proteomes" id="UP000235672">
    <property type="component" value="Unassembled WGS sequence"/>
</dbReference>
<keyword evidence="5" id="KW-1185">Reference proteome</keyword>
<dbReference type="Pfam" id="PF22939">
    <property type="entry name" value="WHD_GPIID"/>
    <property type="match status" value="1"/>
</dbReference>
<feature type="domain" description="NACHT" evidence="3">
    <location>
        <begin position="43"/>
        <end position="204"/>
    </location>
</feature>
<dbReference type="InterPro" id="IPR055497">
    <property type="entry name" value="DUF7069"/>
</dbReference>
<protein>
    <recommendedName>
        <fullName evidence="3">NACHT domain-containing protein</fullName>
    </recommendedName>
</protein>
<sequence>LQCLYTSDYEFYKARNPSRTLGTCEWIFKHEKFLNWQLEQKSSLLWISGDPGCGKSVLASFLVEELRTPAHQSVLPAIVLHFFFKDDNDNQKNAVVAICALLHQLCSNRSSLVSYAMEDFIKKGKTFTEEFDTLWKIFLLGIKELDTNLICVIDGLDECEEATREKLIDCLTILYSQDKRGHSVQSFVKFLLTSRPYGSIERRLDSLPNIRLKAEDQTVAISQDVERVVKSRLEQICKTREFGDGVRASLEERLIGGADRTFIWVSLILQMIENSARKSKAALDNLITSIPETLDAVYENILRKSSHHDDAKKILHLVLAATRPLSLKEMNVAFVMKLDDASYKDIDLEPSIGSTIKDLCGLFVKVIESKIYLVHQTAREFLIRSSNDVPNSTDQRRWKYSLNPIEGHLLLANICTSYLLLPEFDQDIVRPHDRYSHRKTMSLQLQKFAEAYDFLEYASKNWATHFRVSQLEGESDLIGRVSSLYNTMCHRFDIWFGLYWQDLNNFPMGWSDFIPLQAAANSGNKRVAQLLVEKGADLKAQGGNYGTILQAAAAGGDVGMVQWVLEE</sequence>
<dbReference type="InterPro" id="IPR054471">
    <property type="entry name" value="GPIID_WHD"/>
</dbReference>
<evidence type="ECO:0000256" key="2">
    <source>
        <dbReference type="PROSITE-ProRule" id="PRU00023"/>
    </source>
</evidence>
<dbReference type="Gene3D" id="3.40.50.300">
    <property type="entry name" value="P-loop containing nucleotide triphosphate hydrolases"/>
    <property type="match status" value="1"/>
</dbReference>
<dbReference type="EMBL" id="KZ613497">
    <property type="protein sequence ID" value="PMD17925.1"/>
    <property type="molecule type" value="Genomic_DNA"/>
</dbReference>
<name>A0A2J6PV70_9HELO</name>
<evidence type="ECO:0000256" key="1">
    <source>
        <dbReference type="ARBA" id="ARBA00022737"/>
    </source>
</evidence>
<feature type="non-terminal residue" evidence="4">
    <location>
        <position position="567"/>
    </location>
</feature>
<dbReference type="PROSITE" id="PS50837">
    <property type="entry name" value="NACHT"/>
    <property type="match status" value="1"/>
</dbReference>
<gene>
    <name evidence="4" type="ORF">NA56DRAFT_526191</name>
</gene>
<dbReference type="InterPro" id="IPR007111">
    <property type="entry name" value="NACHT_NTPase"/>
</dbReference>
<keyword evidence="1" id="KW-0677">Repeat</keyword>
<dbReference type="InterPro" id="IPR027417">
    <property type="entry name" value="P-loop_NTPase"/>
</dbReference>
<dbReference type="Pfam" id="PF24883">
    <property type="entry name" value="NPHP3_N"/>
    <property type="match status" value="1"/>
</dbReference>
<dbReference type="PROSITE" id="PS50297">
    <property type="entry name" value="ANK_REP_REGION"/>
    <property type="match status" value="1"/>
</dbReference>
<dbReference type="AlphaFoldDB" id="A0A2J6PV70"/>
<dbReference type="InterPro" id="IPR002110">
    <property type="entry name" value="Ankyrin_rpt"/>
</dbReference>
<dbReference type="Pfam" id="PF23239">
    <property type="entry name" value="DUF7069"/>
    <property type="match status" value="1"/>
</dbReference>
<dbReference type="InterPro" id="IPR036770">
    <property type="entry name" value="Ankyrin_rpt-contain_sf"/>
</dbReference>
<evidence type="ECO:0000313" key="4">
    <source>
        <dbReference type="EMBL" id="PMD17925.1"/>
    </source>
</evidence>
<keyword evidence="2" id="KW-0040">ANK repeat</keyword>
<evidence type="ECO:0000259" key="3">
    <source>
        <dbReference type="PROSITE" id="PS50837"/>
    </source>
</evidence>
<dbReference type="STRING" id="1745343.A0A2J6PV70"/>
<dbReference type="SUPFAM" id="SSF48403">
    <property type="entry name" value="Ankyrin repeat"/>
    <property type="match status" value="1"/>
</dbReference>
<organism evidence="4 5">
    <name type="scientific">Hyaloscypha hepaticicola</name>
    <dbReference type="NCBI Taxonomy" id="2082293"/>
    <lineage>
        <taxon>Eukaryota</taxon>
        <taxon>Fungi</taxon>
        <taxon>Dikarya</taxon>
        <taxon>Ascomycota</taxon>
        <taxon>Pezizomycotina</taxon>
        <taxon>Leotiomycetes</taxon>
        <taxon>Helotiales</taxon>
        <taxon>Hyaloscyphaceae</taxon>
        <taxon>Hyaloscypha</taxon>
    </lineage>
</organism>
<feature type="repeat" description="ANK" evidence="2">
    <location>
        <begin position="511"/>
        <end position="543"/>
    </location>
</feature>
<dbReference type="PANTHER" id="PTHR10039">
    <property type="entry name" value="AMELOGENIN"/>
    <property type="match status" value="1"/>
</dbReference>
<dbReference type="PANTHER" id="PTHR10039:SF14">
    <property type="entry name" value="NACHT DOMAIN-CONTAINING PROTEIN"/>
    <property type="match status" value="1"/>
</dbReference>
<dbReference type="Gene3D" id="1.25.40.20">
    <property type="entry name" value="Ankyrin repeat-containing domain"/>
    <property type="match status" value="1"/>
</dbReference>
<feature type="non-terminal residue" evidence="4">
    <location>
        <position position="1"/>
    </location>
</feature>
<proteinExistence type="predicted"/>
<evidence type="ECO:0000313" key="5">
    <source>
        <dbReference type="Proteomes" id="UP000235672"/>
    </source>
</evidence>